<keyword evidence="3" id="KW-1185">Reference proteome</keyword>
<dbReference type="AlphaFoldDB" id="A0A8T0RYZ2"/>
<evidence type="ECO:0000313" key="2">
    <source>
        <dbReference type="EMBL" id="KAG2591147.1"/>
    </source>
</evidence>
<dbReference type="Proteomes" id="UP000823388">
    <property type="component" value="Chromosome 5N"/>
</dbReference>
<reference evidence="2" key="1">
    <citation type="submission" date="2020-05" db="EMBL/GenBank/DDBJ databases">
        <title>WGS assembly of Panicum virgatum.</title>
        <authorList>
            <person name="Lovell J.T."/>
            <person name="Jenkins J."/>
            <person name="Shu S."/>
            <person name="Juenger T.E."/>
            <person name="Schmutz J."/>
        </authorList>
    </citation>
    <scope>NUCLEOTIDE SEQUENCE</scope>
    <source>
        <strain evidence="2">AP13</strain>
    </source>
</reference>
<sequence>MGEEGRWERHTPSKEELITKTGRQPAQRRRQEEDVRWRERGEEDARETGDARSVGQKRARAQGVGQRQKSARARERGGKESAREREGREGERRAREGRRRSGAASRTKRNCGAAAAVGSKDVAWLPAYCPNPKSPYYQPMSQEISPQISQPWNLVVYVQVRRLIAISLRLIGRPEF</sequence>
<organism evidence="2 3">
    <name type="scientific">Panicum virgatum</name>
    <name type="common">Blackwell switchgrass</name>
    <dbReference type="NCBI Taxonomy" id="38727"/>
    <lineage>
        <taxon>Eukaryota</taxon>
        <taxon>Viridiplantae</taxon>
        <taxon>Streptophyta</taxon>
        <taxon>Embryophyta</taxon>
        <taxon>Tracheophyta</taxon>
        <taxon>Spermatophyta</taxon>
        <taxon>Magnoliopsida</taxon>
        <taxon>Liliopsida</taxon>
        <taxon>Poales</taxon>
        <taxon>Poaceae</taxon>
        <taxon>PACMAD clade</taxon>
        <taxon>Panicoideae</taxon>
        <taxon>Panicodae</taxon>
        <taxon>Paniceae</taxon>
        <taxon>Panicinae</taxon>
        <taxon>Panicum</taxon>
        <taxon>Panicum sect. Hiantes</taxon>
    </lineage>
</organism>
<gene>
    <name evidence="2" type="ORF">PVAP13_5NG442940</name>
</gene>
<protein>
    <submittedName>
        <fullName evidence="2">Uncharacterized protein</fullName>
    </submittedName>
</protein>
<evidence type="ECO:0000256" key="1">
    <source>
        <dbReference type="SAM" id="MobiDB-lite"/>
    </source>
</evidence>
<feature type="compositionally biased region" description="Basic and acidic residues" evidence="1">
    <location>
        <begin position="1"/>
        <end position="18"/>
    </location>
</feature>
<feature type="region of interest" description="Disordered" evidence="1">
    <location>
        <begin position="1"/>
        <end position="110"/>
    </location>
</feature>
<proteinExistence type="predicted"/>
<name>A0A8T0RYZ2_PANVG</name>
<feature type="compositionally biased region" description="Basic and acidic residues" evidence="1">
    <location>
        <begin position="72"/>
        <end position="94"/>
    </location>
</feature>
<comment type="caution">
    <text evidence="2">The sequence shown here is derived from an EMBL/GenBank/DDBJ whole genome shotgun (WGS) entry which is preliminary data.</text>
</comment>
<feature type="compositionally biased region" description="Basic and acidic residues" evidence="1">
    <location>
        <begin position="29"/>
        <end position="50"/>
    </location>
</feature>
<dbReference type="EMBL" id="CM029046">
    <property type="protein sequence ID" value="KAG2591147.1"/>
    <property type="molecule type" value="Genomic_DNA"/>
</dbReference>
<evidence type="ECO:0000313" key="3">
    <source>
        <dbReference type="Proteomes" id="UP000823388"/>
    </source>
</evidence>
<feature type="compositionally biased region" description="Basic residues" evidence="1">
    <location>
        <begin position="95"/>
        <end position="109"/>
    </location>
</feature>
<accession>A0A8T0RYZ2</accession>